<dbReference type="PANTHER" id="PTHR24221:SF654">
    <property type="entry name" value="ATP-BINDING CASSETTE SUB-FAMILY B MEMBER 6"/>
    <property type="match status" value="1"/>
</dbReference>
<feature type="transmembrane region" description="Helical" evidence="7">
    <location>
        <begin position="125"/>
        <end position="144"/>
    </location>
</feature>
<dbReference type="SMART" id="SM00382">
    <property type="entry name" value="AAA"/>
    <property type="match status" value="1"/>
</dbReference>
<dbReference type="CDD" id="cd03228">
    <property type="entry name" value="ABCC_MRP_Like"/>
    <property type="match status" value="1"/>
</dbReference>
<dbReference type="STRING" id="1620.IV67_GL001648"/>
<dbReference type="InterPro" id="IPR011527">
    <property type="entry name" value="ABC1_TM_dom"/>
</dbReference>
<dbReference type="EMBL" id="JQCD01000021">
    <property type="protein sequence ID" value="KRN77293.1"/>
    <property type="molecule type" value="Genomic_DNA"/>
</dbReference>
<keyword evidence="11" id="KW-1185">Reference proteome</keyword>
<feature type="transmembrane region" description="Helical" evidence="7">
    <location>
        <begin position="12"/>
        <end position="36"/>
    </location>
</feature>
<dbReference type="GO" id="GO:0140359">
    <property type="term" value="F:ABC-type transporter activity"/>
    <property type="evidence" value="ECO:0007669"/>
    <property type="project" value="InterPro"/>
</dbReference>
<dbReference type="GO" id="GO:0016887">
    <property type="term" value="F:ATP hydrolysis activity"/>
    <property type="evidence" value="ECO:0007669"/>
    <property type="project" value="InterPro"/>
</dbReference>
<evidence type="ECO:0000256" key="1">
    <source>
        <dbReference type="ARBA" id="ARBA00004651"/>
    </source>
</evidence>
<keyword evidence="6 7" id="KW-0472">Membrane</keyword>
<evidence type="ECO:0000259" key="8">
    <source>
        <dbReference type="PROSITE" id="PS50893"/>
    </source>
</evidence>
<dbReference type="InterPro" id="IPR027417">
    <property type="entry name" value="P-loop_NTPase"/>
</dbReference>
<keyword evidence="5 7" id="KW-1133">Transmembrane helix</keyword>
<keyword evidence="3" id="KW-0547">Nucleotide-binding</keyword>
<keyword evidence="4" id="KW-0067">ATP-binding</keyword>
<feature type="transmembrane region" description="Helical" evidence="7">
    <location>
        <begin position="48"/>
        <end position="68"/>
    </location>
</feature>
<evidence type="ECO:0000313" key="11">
    <source>
        <dbReference type="Proteomes" id="UP000051673"/>
    </source>
</evidence>
<evidence type="ECO:0000256" key="2">
    <source>
        <dbReference type="ARBA" id="ARBA00022692"/>
    </source>
</evidence>
<dbReference type="InterPro" id="IPR017871">
    <property type="entry name" value="ABC_transporter-like_CS"/>
</dbReference>
<dbReference type="Pfam" id="PF00664">
    <property type="entry name" value="ABC_membrane"/>
    <property type="match status" value="1"/>
</dbReference>
<proteinExistence type="predicted"/>
<dbReference type="Pfam" id="PF00005">
    <property type="entry name" value="ABC_tran"/>
    <property type="match status" value="1"/>
</dbReference>
<dbReference type="OrthoDB" id="95687at2"/>
<dbReference type="RefSeq" id="WP_057786783.1">
    <property type="nucleotide sequence ID" value="NZ_JQCD01000021.1"/>
</dbReference>
<evidence type="ECO:0000256" key="3">
    <source>
        <dbReference type="ARBA" id="ARBA00022741"/>
    </source>
</evidence>
<dbReference type="PANTHER" id="PTHR24221">
    <property type="entry name" value="ATP-BINDING CASSETTE SUB-FAMILY B"/>
    <property type="match status" value="1"/>
</dbReference>
<evidence type="ECO:0000256" key="5">
    <source>
        <dbReference type="ARBA" id="ARBA00022989"/>
    </source>
</evidence>
<feature type="domain" description="ABC transmembrane type-1" evidence="9">
    <location>
        <begin position="13"/>
        <end position="292"/>
    </location>
</feature>
<dbReference type="SUPFAM" id="SSF52540">
    <property type="entry name" value="P-loop containing nucleoside triphosphate hydrolases"/>
    <property type="match status" value="1"/>
</dbReference>
<dbReference type="InterPro" id="IPR003593">
    <property type="entry name" value="AAA+_ATPase"/>
</dbReference>
<sequence>MNKYIKQYARQNALVAILVIICAGLQSGTSALLAFATNAIVDKQYQQFFFWVFVNLFCWCLLFVMNYITETYQEKTIQDMDSAMRADLMARADSYNRFHHHNESYYISGLMNDINLVNIKIYKNFYALIQLIGLLIFSSVTIIFFQWKLIVLTLILGVISIYVPRILNRKTLKSANVVRQSNEEALNEYSETVQGVDTFNGLNQSASILDRIKQASGKLKVSNVGYARTNAEIESLSGVISRISQTALLLYTGILIIQGETQIGTLMSITSLAGLFFTSTEGIGTLVTTIKGNMNLFEKFTNDEKMDKGDALPAIYSEQTVLAFENVAYAYANHENSIQNISFNIKANQKYFLTGPSGSGKSTIFALMLQHMQPTAGKIHYGIDLEELIYIPQKPTIFSDTIRYNLTLGHPYMQSEIDDVLKLTNLYEDFNHLDENIDTVLVDGGTNISGGQKQRIALARTLLTQPKYLLLDEATSAMDPINEFDILKKIYTLPDVTLVSIIHTSNQQVLNLADEILDMGEMRK</sequence>
<evidence type="ECO:0000313" key="10">
    <source>
        <dbReference type="EMBL" id="KRN77293.1"/>
    </source>
</evidence>
<comment type="caution">
    <text evidence="10">The sequence shown here is derived from an EMBL/GenBank/DDBJ whole genome shotgun (WGS) entry which is preliminary data.</text>
</comment>
<dbReference type="AlphaFoldDB" id="A0A0R2JT39"/>
<evidence type="ECO:0008006" key="12">
    <source>
        <dbReference type="Google" id="ProtNLM"/>
    </source>
</evidence>
<dbReference type="PROSITE" id="PS00211">
    <property type="entry name" value="ABC_TRANSPORTER_1"/>
    <property type="match status" value="1"/>
</dbReference>
<feature type="domain" description="ABC transporter" evidence="8">
    <location>
        <begin position="322"/>
        <end position="522"/>
    </location>
</feature>
<keyword evidence="2 7" id="KW-0812">Transmembrane</keyword>
<evidence type="ECO:0000256" key="6">
    <source>
        <dbReference type="ARBA" id="ARBA00023136"/>
    </source>
</evidence>
<evidence type="ECO:0000259" key="9">
    <source>
        <dbReference type="PROSITE" id="PS50929"/>
    </source>
</evidence>
<dbReference type="GO" id="GO:0005524">
    <property type="term" value="F:ATP binding"/>
    <property type="evidence" value="ECO:0007669"/>
    <property type="project" value="UniProtKB-KW"/>
</dbReference>
<dbReference type="InterPro" id="IPR039421">
    <property type="entry name" value="Type_1_exporter"/>
</dbReference>
<dbReference type="CDD" id="cd07346">
    <property type="entry name" value="ABC_6TM_exporters"/>
    <property type="match status" value="1"/>
</dbReference>
<dbReference type="Gene3D" id="3.40.50.300">
    <property type="entry name" value="P-loop containing nucleotide triphosphate hydrolases"/>
    <property type="match status" value="1"/>
</dbReference>
<dbReference type="PATRIC" id="fig|1620.3.peg.1685"/>
<gene>
    <name evidence="10" type="ORF">IV67_GL001648</name>
</gene>
<evidence type="ECO:0000256" key="7">
    <source>
        <dbReference type="SAM" id="Phobius"/>
    </source>
</evidence>
<dbReference type="Gene3D" id="1.20.1560.10">
    <property type="entry name" value="ABC transporter type 1, transmembrane domain"/>
    <property type="match status" value="1"/>
</dbReference>
<dbReference type="SUPFAM" id="SSF90123">
    <property type="entry name" value="ABC transporter transmembrane region"/>
    <property type="match status" value="1"/>
</dbReference>
<dbReference type="PROSITE" id="PS50893">
    <property type="entry name" value="ABC_TRANSPORTER_2"/>
    <property type="match status" value="1"/>
</dbReference>
<protein>
    <recommendedName>
        <fullName evidence="12">ABC transporter ATP-binding protein</fullName>
    </recommendedName>
</protein>
<accession>A0A0R2JT39</accession>
<name>A0A0R2JT39_9LACO</name>
<dbReference type="GO" id="GO:0005886">
    <property type="term" value="C:plasma membrane"/>
    <property type="evidence" value="ECO:0007669"/>
    <property type="project" value="UniProtKB-SubCell"/>
</dbReference>
<dbReference type="GO" id="GO:0034040">
    <property type="term" value="F:ATPase-coupled lipid transmembrane transporter activity"/>
    <property type="evidence" value="ECO:0007669"/>
    <property type="project" value="TreeGrafter"/>
</dbReference>
<organism evidence="10 11">
    <name type="scientific">Weissella minor</name>
    <dbReference type="NCBI Taxonomy" id="1620"/>
    <lineage>
        <taxon>Bacteria</taxon>
        <taxon>Bacillati</taxon>
        <taxon>Bacillota</taxon>
        <taxon>Bacilli</taxon>
        <taxon>Lactobacillales</taxon>
        <taxon>Lactobacillaceae</taxon>
        <taxon>Weissella</taxon>
    </lineage>
</organism>
<evidence type="ECO:0000256" key="4">
    <source>
        <dbReference type="ARBA" id="ARBA00022840"/>
    </source>
</evidence>
<dbReference type="InterPro" id="IPR036640">
    <property type="entry name" value="ABC1_TM_sf"/>
</dbReference>
<dbReference type="Proteomes" id="UP000051673">
    <property type="component" value="Unassembled WGS sequence"/>
</dbReference>
<reference evidence="10 11" key="1">
    <citation type="journal article" date="2015" name="Genome Announc.">
        <title>Expanding the biotechnology potential of lactobacilli through comparative genomics of 213 strains and associated genera.</title>
        <authorList>
            <person name="Sun Z."/>
            <person name="Harris H.M."/>
            <person name="McCann A."/>
            <person name="Guo C."/>
            <person name="Argimon S."/>
            <person name="Zhang W."/>
            <person name="Yang X."/>
            <person name="Jeffery I.B."/>
            <person name="Cooney J.C."/>
            <person name="Kagawa T.F."/>
            <person name="Liu W."/>
            <person name="Song Y."/>
            <person name="Salvetti E."/>
            <person name="Wrobel A."/>
            <person name="Rasinkangas P."/>
            <person name="Parkhill J."/>
            <person name="Rea M.C."/>
            <person name="O'Sullivan O."/>
            <person name="Ritari J."/>
            <person name="Douillard F.P."/>
            <person name="Paul Ross R."/>
            <person name="Yang R."/>
            <person name="Briner A.E."/>
            <person name="Felis G.E."/>
            <person name="de Vos W.M."/>
            <person name="Barrangou R."/>
            <person name="Klaenhammer T.R."/>
            <person name="Caufield P.W."/>
            <person name="Cui Y."/>
            <person name="Zhang H."/>
            <person name="O'Toole P.W."/>
        </authorList>
    </citation>
    <scope>NUCLEOTIDE SEQUENCE [LARGE SCALE GENOMIC DNA]</scope>
    <source>
        <strain evidence="10 11">DSM 20014</strain>
    </source>
</reference>
<dbReference type="PROSITE" id="PS50929">
    <property type="entry name" value="ABC_TM1F"/>
    <property type="match status" value="1"/>
</dbReference>
<comment type="subcellular location">
    <subcellularLocation>
        <location evidence="1">Cell membrane</location>
        <topology evidence="1">Multi-pass membrane protein</topology>
    </subcellularLocation>
</comment>
<dbReference type="InterPro" id="IPR003439">
    <property type="entry name" value="ABC_transporter-like_ATP-bd"/>
</dbReference>